<dbReference type="Proteomes" id="UP000676478">
    <property type="component" value="Unassembled WGS sequence"/>
</dbReference>
<dbReference type="InterPro" id="IPR003675">
    <property type="entry name" value="Rce1/LyrA-like_dom"/>
</dbReference>
<dbReference type="OrthoDB" id="8607342at2"/>
<reference evidence="3" key="2">
    <citation type="submission" date="2022-09" db="EMBL/GenBank/DDBJ databases">
        <title>Genome-inferred correspondence between phylogeny and metabolic traits in the wild Drosophila gut microbiome.</title>
        <authorList>
            <person name="Bueno E."/>
            <person name="Blow F."/>
            <person name="Douglas A.E."/>
        </authorList>
    </citation>
    <scope>NUCLEOTIDE SEQUENCE</scope>
    <source>
        <strain evidence="3">Dm-2019-70</strain>
    </source>
</reference>
<accession>A0A0C1PQS5</accession>
<dbReference type="GO" id="GO:0080120">
    <property type="term" value="P:CAAX-box protein maturation"/>
    <property type="evidence" value="ECO:0007669"/>
    <property type="project" value="UniProtKB-ARBA"/>
</dbReference>
<evidence type="ECO:0000313" key="4">
    <source>
        <dbReference type="Proteomes" id="UP000676478"/>
    </source>
</evidence>
<gene>
    <name evidence="3" type="ORF">JK167_03570</name>
</gene>
<keyword evidence="3" id="KW-0378">Hydrolase</keyword>
<evidence type="ECO:0000256" key="1">
    <source>
        <dbReference type="ARBA" id="ARBA00009067"/>
    </source>
</evidence>
<comment type="similarity">
    <text evidence="1">Belongs to the UPF0177 family.</text>
</comment>
<keyword evidence="3" id="KW-0482">Metalloprotease</keyword>
<name>A0A0C1PQS5_LEVBR</name>
<protein>
    <submittedName>
        <fullName evidence="3">CPBP family intramembrane metalloprotease</fullName>
    </submittedName>
</protein>
<dbReference type="PANTHER" id="PTHR36435:SF1">
    <property type="entry name" value="CAAX AMINO TERMINAL PROTEASE FAMILY PROTEIN"/>
    <property type="match status" value="1"/>
</dbReference>
<keyword evidence="3" id="KW-0645">Protease</keyword>
<dbReference type="GeneID" id="56993646"/>
<dbReference type="RefSeq" id="WP_021741565.1">
    <property type="nucleotide sequence ID" value="NZ_CAKMAP010000001.1"/>
</dbReference>
<dbReference type="InterPro" id="IPR052710">
    <property type="entry name" value="CAAX_protease"/>
</dbReference>
<organism evidence="3 4">
    <name type="scientific">Levilactobacillus brevis</name>
    <name type="common">Lactobacillus brevis</name>
    <dbReference type="NCBI Taxonomy" id="1580"/>
    <lineage>
        <taxon>Bacteria</taxon>
        <taxon>Bacillati</taxon>
        <taxon>Bacillota</taxon>
        <taxon>Bacilli</taxon>
        <taxon>Lactobacillales</taxon>
        <taxon>Lactobacillaceae</taxon>
        <taxon>Levilactobacillus</taxon>
    </lineage>
</organism>
<proteinExistence type="inferred from homology"/>
<dbReference type="GO" id="GO:0008237">
    <property type="term" value="F:metallopeptidase activity"/>
    <property type="evidence" value="ECO:0007669"/>
    <property type="project" value="UniProtKB-KW"/>
</dbReference>
<evidence type="ECO:0000259" key="2">
    <source>
        <dbReference type="Pfam" id="PF02517"/>
    </source>
</evidence>
<comment type="caution">
    <text evidence="3">The sequence shown here is derived from an EMBL/GenBank/DDBJ whole genome shotgun (WGS) entry which is preliminary data.</text>
</comment>
<reference evidence="3" key="1">
    <citation type="submission" date="2020-12" db="EMBL/GenBank/DDBJ databases">
        <authorList>
            <person name="Mcmullen J.G."/>
        </authorList>
    </citation>
    <scope>NUCLEOTIDE SEQUENCE</scope>
    <source>
        <strain evidence="3">Dm-2019-70</strain>
    </source>
</reference>
<dbReference type="Pfam" id="PF02517">
    <property type="entry name" value="Rce1-like"/>
    <property type="match status" value="1"/>
</dbReference>
<sequence>MNRFNQIFDWIARCFRWVGFLLIYLVDTVILSFATMQVKHPTVVNRSIGMMLIYSAFVLAFITWRYQKQLQSNNPRHFGRTKLTGTRFGQLMAFFFLMYGIQMVWSLLISAHILGTPANQTAVNSQIIQLPFWNLAYSILFAPVIEELIFRGIFLNYFFRQNSRVMNVLGVLFSGMIFGYMHVTSLSTTWIMYSLLGCILGWAYLHFRDIRYNTTLHFMNNALSLLAYI</sequence>
<dbReference type="AlphaFoldDB" id="A0A0C1PQS5"/>
<dbReference type="GO" id="GO:0004175">
    <property type="term" value="F:endopeptidase activity"/>
    <property type="evidence" value="ECO:0007669"/>
    <property type="project" value="UniProtKB-ARBA"/>
</dbReference>
<dbReference type="PANTHER" id="PTHR36435">
    <property type="entry name" value="SLR1288 PROTEIN"/>
    <property type="match status" value="1"/>
</dbReference>
<evidence type="ECO:0000313" key="3">
    <source>
        <dbReference type="EMBL" id="MBS1009914.1"/>
    </source>
</evidence>
<dbReference type="EMBL" id="JAERKF010000003">
    <property type="protein sequence ID" value="MBS1009914.1"/>
    <property type="molecule type" value="Genomic_DNA"/>
</dbReference>
<feature type="domain" description="CAAX prenyl protease 2/Lysostaphin resistance protein A-like" evidence="2">
    <location>
        <begin position="130"/>
        <end position="223"/>
    </location>
</feature>